<feature type="binding site" evidence="6">
    <location>
        <position position="273"/>
    </location>
    <ligand>
        <name>S-adenosyl-L-methionine</name>
        <dbReference type="ChEBI" id="CHEBI:59789"/>
    </ligand>
</feature>
<keyword evidence="4 6" id="KW-0949">S-adenosyl-L-methionine</keyword>
<feature type="binding site" evidence="6">
    <location>
        <position position="293"/>
    </location>
    <ligand>
        <name>S-adenosyl-L-methionine</name>
        <dbReference type="ChEBI" id="CHEBI:59789"/>
    </ligand>
</feature>
<dbReference type="EMBL" id="WIXK01000002">
    <property type="protein sequence ID" value="MQY41887.1"/>
    <property type="molecule type" value="Genomic_DNA"/>
</dbReference>
<keyword evidence="1" id="KW-0004">4Fe-4S</keyword>
<dbReference type="CDD" id="cd02440">
    <property type="entry name" value="AdoMet_MTases"/>
    <property type="match status" value="1"/>
</dbReference>
<feature type="binding site" evidence="6">
    <location>
        <position position="246"/>
    </location>
    <ligand>
        <name>S-adenosyl-L-methionine</name>
        <dbReference type="ChEBI" id="CHEBI:59789"/>
    </ligand>
</feature>
<name>A0A844AQN5_9RHOB</name>
<evidence type="ECO:0000256" key="4">
    <source>
        <dbReference type="ARBA" id="ARBA00022691"/>
    </source>
</evidence>
<feature type="active site" evidence="7">
    <location>
        <position position="371"/>
    </location>
</feature>
<comment type="caution">
    <text evidence="8">The sequence shown here is derived from an EMBL/GenBank/DDBJ whole genome shotgun (WGS) entry which is preliminary data.</text>
</comment>
<dbReference type="PROSITE" id="PS01230">
    <property type="entry name" value="TRMA_1"/>
    <property type="match status" value="1"/>
</dbReference>
<dbReference type="Gene3D" id="2.40.50.1070">
    <property type="match status" value="1"/>
</dbReference>
<evidence type="ECO:0000256" key="2">
    <source>
        <dbReference type="ARBA" id="ARBA00022603"/>
    </source>
</evidence>
<keyword evidence="2 6" id="KW-0489">Methyltransferase</keyword>
<dbReference type="Gene3D" id="2.40.50.140">
    <property type="entry name" value="Nucleic acid-binding proteins"/>
    <property type="match status" value="1"/>
</dbReference>
<protein>
    <submittedName>
        <fullName evidence="8">Class I SAM-dependent RNA methyltransferase</fullName>
    </submittedName>
</protein>
<feature type="active site" description="Nucleophile" evidence="6">
    <location>
        <position position="371"/>
    </location>
</feature>
<gene>
    <name evidence="8" type="ORF">GG681_04490</name>
</gene>
<evidence type="ECO:0000256" key="6">
    <source>
        <dbReference type="PROSITE-ProRule" id="PRU01024"/>
    </source>
</evidence>
<keyword evidence="5" id="KW-0411">Iron-sulfur</keyword>
<reference evidence="8 9" key="1">
    <citation type="submission" date="2019-10" db="EMBL/GenBank/DDBJ databases">
        <title>Epibacterium sp. nov., isolated from seawater.</title>
        <authorList>
            <person name="Zhang X."/>
            <person name="Li N."/>
        </authorList>
    </citation>
    <scope>NUCLEOTIDE SEQUENCE [LARGE SCALE GENOMIC DNA]</scope>
    <source>
        <strain evidence="8 9">SM1969</strain>
    </source>
</reference>
<comment type="similarity">
    <text evidence="6">Belongs to the class I-like SAM-binding methyltransferase superfamily. RNA M5U methyltransferase family.</text>
</comment>
<evidence type="ECO:0000313" key="8">
    <source>
        <dbReference type="EMBL" id="MQY41887.1"/>
    </source>
</evidence>
<dbReference type="GO" id="GO:0070041">
    <property type="term" value="F:rRNA (uridine-C5-)-methyltransferase activity"/>
    <property type="evidence" value="ECO:0007669"/>
    <property type="project" value="TreeGrafter"/>
</dbReference>
<keyword evidence="9" id="KW-1185">Reference proteome</keyword>
<keyword evidence="1" id="KW-0479">Metal-binding</keyword>
<organism evidence="8 9">
    <name type="scientific">Tritonibacter aquimaris</name>
    <dbReference type="NCBI Taxonomy" id="2663379"/>
    <lineage>
        <taxon>Bacteria</taxon>
        <taxon>Pseudomonadati</taxon>
        <taxon>Pseudomonadota</taxon>
        <taxon>Alphaproteobacteria</taxon>
        <taxon>Rhodobacterales</taxon>
        <taxon>Paracoccaceae</taxon>
        <taxon>Tritonibacter</taxon>
    </lineage>
</organism>
<evidence type="ECO:0000256" key="1">
    <source>
        <dbReference type="ARBA" id="ARBA00022485"/>
    </source>
</evidence>
<dbReference type="InterPro" id="IPR029063">
    <property type="entry name" value="SAM-dependent_MTases_sf"/>
</dbReference>
<dbReference type="Pfam" id="PF05958">
    <property type="entry name" value="tRNA_U5-meth_tr"/>
    <property type="match status" value="1"/>
</dbReference>
<dbReference type="SUPFAM" id="SSF53335">
    <property type="entry name" value="S-adenosyl-L-methionine-dependent methyltransferases"/>
    <property type="match status" value="1"/>
</dbReference>
<dbReference type="RefSeq" id="WP_153545537.1">
    <property type="nucleotide sequence ID" value="NZ_WIXK01000002.1"/>
</dbReference>
<dbReference type="GO" id="GO:0070475">
    <property type="term" value="P:rRNA base methylation"/>
    <property type="evidence" value="ECO:0007669"/>
    <property type="project" value="TreeGrafter"/>
</dbReference>
<evidence type="ECO:0000256" key="3">
    <source>
        <dbReference type="ARBA" id="ARBA00022679"/>
    </source>
</evidence>
<dbReference type="PANTHER" id="PTHR11061">
    <property type="entry name" value="RNA M5U METHYLTRANSFERASE"/>
    <property type="match status" value="1"/>
</dbReference>
<keyword evidence="1" id="KW-0408">Iron</keyword>
<dbReference type="PROSITE" id="PS51687">
    <property type="entry name" value="SAM_MT_RNA_M5U"/>
    <property type="match status" value="1"/>
</dbReference>
<dbReference type="AlphaFoldDB" id="A0A844AQN5"/>
<accession>A0A844AQN5</accession>
<dbReference type="InterPro" id="IPR030390">
    <property type="entry name" value="MeTrfase_TrmA_AS"/>
</dbReference>
<dbReference type="PANTHER" id="PTHR11061:SF49">
    <property type="entry name" value="23S RRNA (URACIL(1939)-C(5))-METHYLTRANSFERASE RLMD"/>
    <property type="match status" value="1"/>
</dbReference>
<keyword evidence="3 6" id="KW-0808">Transferase</keyword>
<sequence>MTEAERIITTIERLGHQGDGVAKGPLFARRTLPGEVVSGIADGQNLTDIRVETPSDARIKASCRHYKSCGGCNLQHASDAFVENWKQEFVRHALTAQGLEAEFRPLYTSPERSRRRATFAARRTKKGAQVGFYTAGTDIITPIVDCQVMVPDLVEALPFVEQLAVLGSSRKTPLAVTVTSSIGGLDVSVKQGKPLDAKLRMELAQLFGSYPVARLTWDDDLVAMEQPPSQSFGVAQVTIPAGAFLQATKDGELALLKSVQEITQGAKRIMDLFAGCGTFSLPLAKHAEVHAIEGEPEMIAALDTGWRRAQGLHKVTATTRDLFRRPVLPEEFNPFGAEFDAVVIDPPRAGAEAQTAELARSNVPIIAYVSCNPVSFARDARILVDAGYRLNWIQVVDQFRWSAHAELVASFTL</sequence>
<dbReference type="Proteomes" id="UP000436694">
    <property type="component" value="Unassembled WGS sequence"/>
</dbReference>
<evidence type="ECO:0000256" key="5">
    <source>
        <dbReference type="ARBA" id="ARBA00023014"/>
    </source>
</evidence>
<evidence type="ECO:0000313" key="9">
    <source>
        <dbReference type="Proteomes" id="UP000436694"/>
    </source>
</evidence>
<proteinExistence type="inferred from homology"/>
<dbReference type="GO" id="GO:0051539">
    <property type="term" value="F:4 iron, 4 sulfur cluster binding"/>
    <property type="evidence" value="ECO:0007669"/>
    <property type="project" value="UniProtKB-KW"/>
</dbReference>
<feature type="binding site" evidence="6">
    <location>
        <position position="345"/>
    </location>
    <ligand>
        <name>S-adenosyl-L-methionine</name>
        <dbReference type="ChEBI" id="CHEBI:59789"/>
    </ligand>
</feature>
<dbReference type="InterPro" id="IPR010280">
    <property type="entry name" value="U5_MeTrfase_fam"/>
</dbReference>
<evidence type="ECO:0000256" key="7">
    <source>
        <dbReference type="PROSITE-ProRule" id="PRU10015"/>
    </source>
</evidence>
<dbReference type="InterPro" id="IPR012340">
    <property type="entry name" value="NA-bd_OB-fold"/>
</dbReference>
<dbReference type="Gene3D" id="3.40.50.150">
    <property type="entry name" value="Vaccinia Virus protein VP39"/>
    <property type="match status" value="1"/>
</dbReference>